<feature type="transmembrane region" description="Helical" evidence="1">
    <location>
        <begin position="12"/>
        <end position="31"/>
    </location>
</feature>
<keyword evidence="1" id="KW-0472">Membrane</keyword>
<sequence length="125" mass="13638">MATLTILHMRLVVTILLFFGALTIWGFVNYLRGQGVGGSYKGALAIGELLMLAEFIIGVALFATGARPFRPSIHILYGIVAIIMLPGTFAYTRGRDDRWEQLIYVTVCLFLCGIALRALTTGRAG</sequence>
<evidence type="ECO:0000313" key="2">
    <source>
        <dbReference type="EMBL" id="KPV50395.1"/>
    </source>
</evidence>
<keyword evidence="1" id="KW-1133">Transmembrane helix</keyword>
<feature type="transmembrane region" description="Helical" evidence="1">
    <location>
        <begin position="103"/>
        <end position="120"/>
    </location>
</feature>
<keyword evidence="1" id="KW-0812">Transmembrane</keyword>
<evidence type="ECO:0000256" key="1">
    <source>
        <dbReference type="SAM" id="Phobius"/>
    </source>
</evidence>
<comment type="caution">
    <text evidence="2">The sequence shown here is derived from an EMBL/GenBank/DDBJ whole genome shotgun (WGS) entry which is preliminary data.</text>
</comment>
<gene>
    <name evidence="2" type="ORF">SE17_27210</name>
</gene>
<keyword evidence="3" id="KW-1185">Reference proteome</keyword>
<reference evidence="2 3" key="1">
    <citation type="submission" date="2015-09" db="EMBL/GenBank/DDBJ databases">
        <title>Draft genome sequence of Kouleothrix aurantiaca JCM 19913.</title>
        <authorList>
            <person name="Hemp J."/>
        </authorList>
    </citation>
    <scope>NUCLEOTIDE SEQUENCE [LARGE SCALE GENOMIC DNA]</scope>
    <source>
        <strain evidence="2 3">COM-B</strain>
    </source>
</reference>
<protein>
    <submittedName>
        <fullName evidence="2">Uncharacterized protein</fullName>
    </submittedName>
</protein>
<name>A0A0P9D5F3_9CHLR</name>
<feature type="transmembrane region" description="Helical" evidence="1">
    <location>
        <begin position="75"/>
        <end position="91"/>
    </location>
</feature>
<accession>A0A0P9D5F3</accession>
<proteinExistence type="predicted"/>
<dbReference type="EMBL" id="LJCR01001417">
    <property type="protein sequence ID" value="KPV50395.1"/>
    <property type="molecule type" value="Genomic_DNA"/>
</dbReference>
<evidence type="ECO:0000313" key="3">
    <source>
        <dbReference type="Proteomes" id="UP000050509"/>
    </source>
</evidence>
<dbReference type="AlphaFoldDB" id="A0A0P9D5F3"/>
<feature type="transmembrane region" description="Helical" evidence="1">
    <location>
        <begin position="43"/>
        <end position="63"/>
    </location>
</feature>
<dbReference type="Proteomes" id="UP000050509">
    <property type="component" value="Unassembled WGS sequence"/>
</dbReference>
<organism evidence="2 3">
    <name type="scientific">Kouleothrix aurantiaca</name>
    <dbReference type="NCBI Taxonomy" id="186479"/>
    <lineage>
        <taxon>Bacteria</taxon>
        <taxon>Bacillati</taxon>
        <taxon>Chloroflexota</taxon>
        <taxon>Chloroflexia</taxon>
        <taxon>Chloroflexales</taxon>
        <taxon>Roseiflexineae</taxon>
        <taxon>Roseiflexaceae</taxon>
        <taxon>Kouleothrix</taxon>
    </lineage>
</organism>